<evidence type="ECO:0000313" key="1">
    <source>
        <dbReference type="EMBL" id="VAW00874.1"/>
    </source>
</evidence>
<protein>
    <submittedName>
        <fullName evidence="1">UPF0246 protein YaaA</fullName>
    </submittedName>
</protein>
<dbReference type="PANTHER" id="PTHR30283">
    <property type="entry name" value="PEROXIDE STRESS RESPONSE PROTEIN YAAA"/>
    <property type="match status" value="1"/>
</dbReference>
<dbReference type="GO" id="GO:0033194">
    <property type="term" value="P:response to hydroperoxide"/>
    <property type="evidence" value="ECO:0007669"/>
    <property type="project" value="TreeGrafter"/>
</dbReference>
<accession>A0A3B0SWN5</accession>
<reference evidence="1" key="1">
    <citation type="submission" date="2018-06" db="EMBL/GenBank/DDBJ databases">
        <authorList>
            <person name="Zhirakovskaya E."/>
        </authorList>
    </citation>
    <scope>NUCLEOTIDE SEQUENCE</scope>
</reference>
<dbReference type="EMBL" id="UOEF01000312">
    <property type="protein sequence ID" value="VAW00874.1"/>
    <property type="molecule type" value="Genomic_DNA"/>
</dbReference>
<sequence>MIAVISPAKSLDFKSEIPAREPTSVRFPDDTARLAGAISNLSRKKLKEIMPVSDNLIELNRSRYSRFFDQPERLAIYAYNGDVYTGFEAISASDDTIRFAQDHLRILSGLYGLLRPLDPIRAHRLEMGTRWAPRYKKLTDFWKDKIAIELSRDLDKSAERIVVNLASNEYWAAIKPYASKLNARIVEVDFRKESPDGPKFISFEAKRARGMMARYICENHLQDVESLKSFDSDGYIFDSQNSDADSLRFIRT</sequence>
<dbReference type="AlphaFoldDB" id="A0A3B0SWN5"/>
<name>A0A3B0SWN5_9ZZZZ</name>
<dbReference type="HAMAP" id="MF_00652">
    <property type="entry name" value="UPF0246"/>
    <property type="match status" value="1"/>
</dbReference>
<gene>
    <name evidence="1" type="ORF">MNBD_ALPHA04-1915</name>
</gene>
<dbReference type="Pfam" id="PF03883">
    <property type="entry name" value="H2O2_YaaD"/>
    <property type="match status" value="1"/>
</dbReference>
<dbReference type="InterPro" id="IPR005583">
    <property type="entry name" value="YaaA"/>
</dbReference>
<dbReference type="GO" id="GO:0005829">
    <property type="term" value="C:cytosol"/>
    <property type="evidence" value="ECO:0007669"/>
    <property type="project" value="TreeGrafter"/>
</dbReference>
<dbReference type="PANTHER" id="PTHR30283:SF4">
    <property type="entry name" value="PEROXIDE STRESS RESISTANCE PROTEIN YAAA"/>
    <property type="match status" value="1"/>
</dbReference>
<proteinExistence type="inferred from homology"/>
<organism evidence="1">
    <name type="scientific">hydrothermal vent metagenome</name>
    <dbReference type="NCBI Taxonomy" id="652676"/>
    <lineage>
        <taxon>unclassified sequences</taxon>
        <taxon>metagenomes</taxon>
        <taxon>ecological metagenomes</taxon>
    </lineage>
</organism>